<gene>
    <name evidence="1" type="ORF">EG352_06235</name>
</gene>
<dbReference type="AlphaFoldDB" id="A0AAD0YU21"/>
<organism evidence="1 2">
    <name type="scientific">Chryseobacterium indologenes</name>
    <name type="common">Flavobacterium indologenes</name>
    <dbReference type="NCBI Taxonomy" id="253"/>
    <lineage>
        <taxon>Bacteria</taxon>
        <taxon>Pseudomonadati</taxon>
        <taxon>Bacteroidota</taxon>
        <taxon>Flavobacteriia</taxon>
        <taxon>Flavobacteriales</taxon>
        <taxon>Weeksellaceae</taxon>
        <taxon>Chryseobacterium group</taxon>
        <taxon>Chryseobacterium</taxon>
    </lineage>
</organism>
<name>A0AAD0YU21_CHRID</name>
<dbReference type="Pfam" id="PF14903">
    <property type="entry name" value="WG_beta_rep"/>
    <property type="match status" value="1"/>
</dbReference>
<sequence length="321" mass="37624">MKKLLLTISLIPIISFAQQKEGLHYFKNKDSLVGVKDKAGKIIIPAQFKIFGYLKDGDSVEEETIFFDGTKEGEKLQKNSWGYVYDRKGNFLYTPFLYDNGPDYFSEGLRRFVKKGKIGFADRNGKTVIAPEHDFASSFNYGYAVFCDGCDWEKTDDEHKAMVSGTWGVMNTKGQKVQPLADPKENDVKIDGKYYPDPFQYNEKEKNILQFFEQHNKTISGIYYVNVYSKMSEKDKKLLFEIVERPKENFPYYQINTYNYEKSNLGSFDDLKFFVSEDGKNVYILNYDRKMIPFESWLKEEIMQTEQYQKEHPDNPNKFIQ</sequence>
<reference evidence="1 2" key="1">
    <citation type="submission" date="2018-11" db="EMBL/GenBank/DDBJ databases">
        <title>Proposal to divide the Flavobacteriaceae and reorganize its genera based on Amino Acid Identity values calculated from whole genome sequences.</title>
        <authorList>
            <person name="Nicholson A.C."/>
            <person name="Gulvik C.A."/>
            <person name="Whitney A.M."/>
            <person name="Humrighouse B.W."/>
            <person name="Bell M."/>
            <person name="Holmes B."/>
            <person name="Steigerwalt A.G."/>
            <person name="Villarma A."/>
            <person name="Sheth M."/>
            <person name="Batra D."/>
            <person name="Pryor J."/>
            <person name="Bernardet J.-F."/>
            <person name="Hugo C."/>
            <person name="Kampfer P."/>
            <person name="Newman J."/>
            <person name="McQuiston J.R."/>
        </authorList>
    </citation>
    <scope>NUCLEOTIDE SEQUENCE [LARGE SCALE GENOMIC DNA]</scope>
    <source>
        <strain evidence="1 2">H5559</strain>
    </source>
</reference>
<evidence type="ECO:0000313" key="2">
    <source>
        <dbReference type="Proteomes" id="UP000269015"/>
    </source>
</evidence>
<accession>A0AAD0YU21</accession>
<protein>
    <submittedName>
        <fullName evidence="1">WG repeat-containing protein</fullName>
    </submittedName>
</protein>
<dbReference type="InterPro" id="IPR032774">
    <property type="entry name" value="WG_beta_rep"/>
</dbReference>
<evidence type="ECO:0000313" key="1">
    <source>
        <dbReference type="EMBL" id="AZB17393.1"/>
    </source>
</evidence>
<dbReference type="RefSeq" id="WP_123861398.1">
    <property type="nucleotide sequence ID" value="NZ_CP033930.1"/>
</dbReference>
<dbReference type="EMBL" id="CP033930">
    <property type="protein sequence ID" value="AZB17393.1"/>
    <property type="molecule type" value="Genomic_DNA"/>
</dbReference>
<proteinExistence type="predicted"/>
<dbReference type="Proteomes" id="UP000269015">
    <property type="component" value="Chromosome"/>
</dbReference>